<dbReference type="Gene3D" id="1.50.10.10">
    <property type="match status" value="1"/>
</dbReference>
<dbReference type="Proteomes" id="UP000215902">
    <property type="component" value="Unassembled WGS sequence"/>
</dbReference>
<dbReference type="InterPro" id="IPR012341">
    <property type="entry name" value="6hp_glycosidase-like_sf"/>
</dbReference>
<accession>A0A267FFX2</accession>
<dbReference type="PANTHER" id="PTHR11051">
    <property type="entry name" value="GLYCOSYL HYDROLASE-RELATED"/>
    <property type="match status" value="1"/>
</dbReference>
<dbReference type="Pfam" id="PF03632">
    <property type="entry name" value="Glyco_hydro_65m"/>
    <property type="match status" value="1"/>
</dbReference>
<evidence type="ECO:0000313" key="5">
    <source>
        <dbReference type="EMBL" id="PAA56647.1"/>
    </source>
</evidence>
<dbReference type="GO" id="GO:0005975">
    <property type="term" value="P:carbohydrate metabolic process"/>
    <property type="evidence" value="ECO:0007669"/>
    <property type="project" value="InterPro"/>
</dbReference>
<evidence type="ECO:0000256" key="2">
    <source>
        <dbReference type="SAM" id="MobiDB-lite"/>
    </source>
</evidence>
<protein>
    <recommendedName>
        <fullName evidence="4">Glycoside hydrolase family 65 central catalytic domain-containing protein</fullName>
    </recommendedName>
</protein>
<keyword evidence="3" id="KW-0732">Signal</keyword>
<reference evidence="6 7" key="1">
    <citation type="submission" date="2017-06" db="EMBL/GenBank/DDBJ databases">
        <title>A platform for efficient transgenesis in Macrostomum lignano, a flatworm model organism for stem cell research.</title>
        <authorList>
            <person name="Berezikov E."/>
        </authorList>
    </citation>
    <scope>NUCLEOTIDE SEQUENCE [LARGE SCALE GENOMIC DNA]</scope>
    <source>
        <strain evidence="6">DV1</strain>
        <tissue evidence="6">Whole organism</tissue>
    </source>
</reference>
<feature type="chain" id="PRO_5011916112" description="Glycoside hydrolase family 65 central catalytic domain-containing protein" evidence="3">
    <location>
        <begin position="38"/>
        <end position="944"/>
    </location>
</feature>
<evidence type="ECO:0000313" key="7">
    <source>
        <dbReference type="Proteomes" id="UP000215902"/>
    </source>
</evidence>
<feature type="compositionally biased region" description="Low complexity" evidence="2">
    <location>
        <begin position="78"/>
        <end position="104"/>
    </location>
</feature>
<evidence type="ECO:0000259" key="4">
    <source>
        <dbReference type="Pfam" id="PF03632"/>
    </source>
</evidence>
<dbReference type="GO" id="GO:0004553">
    <property type="term" value="F:hydrolase activity, hydrolyzing O-glycosyl compounds"/>
    <property type="evidence" value="ECO:0007669"/>
    <property type="project" value="TreeGrafter"/>
</dbReference>
<evidence type="ECO:0000256" key="1">
    <source>
        <dbReference type="ARBA" id="ARBA00006768"/>
    </source>
</evidence>
<comment type="similarity">
    <text evidence="1">Belongs to the glycosyl hydrolase 65 family.</text>
</comment>
<dbReference type="SUPFAM" id="SSF48208">
    <property type="entry name" value="Six-hairpin glycosidases"/>
    <property type="match status" value="2"/>
</dbReference>
<proteinExistence type="inferred from homology"/>
<dbReference type="InterPro" id="IPR008928">
    <property type="entry name" value="6-hairpin_glycosidase_sf"/>
</dbReference>
<dbReference type="PANTHER" id="PTHR11051:SF8">
    <property type="entry name" value="PROTEIN-GLUCOSYLGALACTOSYLHYDROXYLYSINE GLUCOSIDASE"/>
    <property type="match status" value="1"/>
</dbReference>
<dbReference type="EMBL" id="NIVC01001130">
    <property type="protein sequence ID" value="PAA71882.1"/>
    <property type="molecule type" value="Genomic_DNA"/>
</dbReference>
<comment type="caution">
    <text evidence="6">The sequence shown here is derived from an EMBL/GenBank/DDBJ whole genome shotgun (WGS) entry which is preliminary data.</text>
</comment>
<dbReference type="InterPro" id="IPR005195">
    <property type="entry name" value="Glyco_hydro_65_M"/>
</dbReference>
<dbReference type="STRING" id="282301.A0A267FFX2"/>
<name>A0A267FFX2_9PLAT</name>
<organism evidence="6 7">
    <name type="scientific">Macrostomum lignano</name>
    <dbReference type="NCBI Taxonomy" id="282301"/>
    <lineage>
        <taxon>Eukaryota</taxon>
        <taxon>Metazoa</taxon>
        <taxon>Spiralia</taxon>
        <taxon>Lophotrochozoa</taxon>
        <taxon>Platyhelminthes</taxon>
        <taxon>Rhabditophora</taxon>
        <taxon>Macrostomorpha</taxon>
        <taxon>Macrostomida</taxon>
        <taxon>Macrostomidae</taxon>
        <taxon>Macrostomum</taxon>
    </lineage>
</organism>
<feature type="signal peptide" evidence="3">
    <location>
        <begin position="1"/>
        <end position="37"/>
    </location>
</feature>
<dbReference type="EMBL" id="NIVC01002595">
    <property type="protein sequence ID" value="PAA56647.1"/>
    <property type="molecule type" value="Genomic_DNA"/>
</dbReference>
<dbReference type="AlphaFoldDB" id="A0A267FFX2"/>
<evidence type="ECO:0000256" key="3">
    <source>
        <dbReference type="SAM" id="SignalP"/>
    </source>
</evidence>
<sequence length="944" mass="99779">MRPVRWNRQRLVRLALAALASLLLAAWLCYALLSSEAADSAAAKRYLTGYNAEGLVQDVYNFPDLASGQRRFRPRQSTPATTPTSMPTLAAAAARPRTPAPTRRYGVLKPTSRPRPTRPPPDLFAARIPPGGQMYAVPDVPGRHIGQLVDDGRRAELLAWAERLFADCGGSLRSVPAPSGVALTAATAPPLANGLIGHRPFVERHMFVDGAFTATGYRLRVPQLAYRNISLVSTPADGRLRHRLDFLAPFGQLVQTIATADSVVEQRIYAHALLPTVLVHEVDILRKLGHVDLTTGFTVTFEREWSMPDGVEVTQLTLRNETLRRRLGQNARVLQISTPELSTRRGAQVYVVFDQLPQDLEAPRGKHRSRATFLQSSAPNLGDALAGYLAARRLTKAPAVSGGAGSLSDRLGEAHLSAWRAVWLESGLLADEGIGGHLCRRLLAAQQQLLSSLPLYRRLTPPAALRSGRLPAYSGLAFNGLSDEAARVTFDQDLWSVSYLALTAPAMAAELLAGRAAQLPGAMARANRTGWSGARYCAEPLLQAAAPGGQCHPKPLLHSDPERDDHVTGDVAIGAAAYLMATGRRADRLASLGRRIVLEAARYYASRTVGSGLLSAGSGKDRRRRRRKLVGTAFSVGVAKRSLVLPELLGGGGGNNATSSLAKLSRQLRLPQQRDGGDDSSGDGVFHPDVAPIAGGAVRFGPAMLPFPVGLALPRPALRRDLLAYAGALLAAGGADPPVPLLAATAVAWLRLGQPKRAWAALRAALPACSGPAGCTQQATGGPAPAPHNAAPLLSAALFGYAGARLTGPNGLVLGPCALPPGVGRLRLFGLHFHGNRLALEVSDGSLTVRLAGWSARRPDKLSVADSLASRPLQKIGALVRTACDSELRIVAEPVDAAESAGEASDAEYSTAARGLASVNAVAFDKSFAADFLAGESEAAKQAA</sequence>
<feature type="region of interest" description="Disordered" evidence="2">
    <location>
        <begin position="67"/>
        <end position="121"/>
    </location>
</feature>
<feature type="domain" description="Glycoside hydrolase family 65 central catalytic" evidence="4">
    <location>
        <begin position="489"/>
        <end position="608"/>
    </location>
</feature>
<gene>
    <name evidence="6" type="ORF">BOX15_Mlig003441g2</name>
    <name evidence="5" type="ORF">BOX15_Mlig033927g2</name>
</gene>
<evidence type="ECO:0000313" key="6">
    <source>
        <dbReference type="EMBL" id="PAA71882.1"/>
    </source>
</evidence>
<keyword evidence="7" id="KW-1185">Reference proteome</keyword>